<dbReference type="Pfam" id="PF09409">
    <property type="entry name" value="PUB"/>
    <property type="match status" value="1"/>
</dbReference>
<organism evidence="4 5">
    <name type="scientific">Laetiporus sulphureus 93-53</name>
    <dbReference type="NCBI Taxonomy" id="1314785"/>
    <lineage>
        <taxon>Eukaryota</taxon>
        <taxon>Fungi</taxon>
        <taxon>Dikarya</taxon>
        <taxon>Basidiomycota</taxon>
        <taxon>Agaricomycotina</taxon>
        <taxon>Agaricomycetes</taxon>
        <taxon>Polyporales</taxon>
        <taxon>Laetiporus</taxon>
    </lineage>
</organism>
<dbReference type="SUPFAM" id="SSF143503">
    <property type="entry name" value="PUG domain-like"/>
    <property type="match status" value="1"/>
</dbReference>
<dbReference type="STRING" id="1314785.A0A165DS19"/>
<evidence type="ECO:0000256" key="1">
    <source>
        <dbReference type="SAM" id="Coils"/>
    </source>
</evidence>
<evidence type="ECO:0000259" key="3">
    <source>
        <dbReference type="Pfam" id="PF09409"/>
    </source>
</evidence>
<protein>
    <recommendedName>
        <fullName evidence="3">PUB domain-containing protein</fullName>
    </recommendedName>
</protein>
<keyword evidence="5" id="KW-1185">Reference proteome</keyword>
<sequence length="227" mass="26127">MSTSTRDALCAAAETRLGQTRQEPRGELYKDWDEENPRRQQLRRMIDKGIIERNGRDPAIASMQTIKKLAQNILKEPENLERQRVKRTNDAVRRKIIEPKGALEFIMELGFREKVEDFTPYLIFQKQSLPDLKLGLTLLEEALERELPKKEAEQRALENAKRAEEEAKEKALLRIKDDRQKVKQRVAREAAARHSRFSVPPEESATPGSPSTVKPVSRGYTLDGRIV</sequence>
<dbReference type="Proteomes" id="UP000076871">
    <property type="component" value="Unassembled WGS sequence"/>
</dbReference>
<feature type="region of interest" description="Disordered" evidence="2">
    <location>
        <begin position="184"/>
        <end position="227"/>
    </location>
</feature>
<dbReference type="Gene3D" id="1.20.58.2190">
    <property type="match status" value="1"/>
</dbReference>
<dbReference type="InterPro" id="IPR036339">
    <property type="entry name" value="PUB-like_dom_sf"/>
</dbReference>
<feature type="domain" description="PUB" evidence="3">
    <location>
        <begin position="61"/>
        <end position="133"/>
    </location>
</feature>
<dbReference type="InParanoid" id="A0A165DS19"/>
<evidence type="ECO:0000313" key="5">
    <source>
        <dbReference type="Proteomes" id="UP000076871"/>
    </source>
</evidence>
<accession>A0A165DS19</accession>
<evidence type="ECO:0000313" key="4">
    <source>
        <dbReference type="EMBL" id="KZT05513.1"/>
    </source>
</evidence>
<feature type="coiled-coil region" evidence="1">
    <location>
        <begin position="140"/>
        <end position="174"/>
    </location>
</feature>
<dbReference type="CDD" id="cd09212">
    <property type="entry name" value="PUB"/>
    <property type="match status" value="1"/>
</dbReference>
<dbReference type="EMBL" id="KV427629">
    <property type="protein sequence ID" value="KZT05513.1"/>
    <property type="molecule type" value="Genomic_DNA"/>
</dbReference>
<proteinExistence type="predicted"/>
<evidence type="ECO:0000256" key="2">
    <source>
        <dbReference type="SAM" id="MobiDB-lite"/>
    </source>
</evidence>
<dbReference type="RefSeq" id="XP_040763253.1">
    <property type="nucleotide sequence ID" value="XM_040911603.1"/>
</dbReference>
<name>A0A165DS19_9APHY</name>
<dbReference type="OrthoDB" id="49605at2759"/>
<gene>
    <name evidence="4" type="ORF">LAESUDRAFT_750466</name>
</gene>
<dbReference type="GeneID" id="63828631"/>
<reference evidence="4 5" key="1">
    <citation type="journal article" date="2016" name="Mol. Biol. Evol.">
        <title>Comparative Genomics of Early-Diverging Mushroom-Forming Fungi Provides Insights into the Origins of Lignocellulose Decay Capabilities.</title>
        <authorList>
            <person name="Nagy L.G."/>
            <person name="Riley R."/>
            <person name="Tritt A."/>
            <person name="Adam C."/>
            <person name="Daum C."/>
            <person name="Floudas D."/>
            <person name="Sun H."/>
            <person name="Yadav J.S."/>
            <person name="Pangilinan J."/>
            <person name="Larsson K.H."/>
            <person name="Matsuura K."/>
            <person name="Barry K."/>
            <person name="Labutti K."/>
            <person name="Kuo R."/>
            <person name="Ohm R.A."/>
            <person name="Bhattacharya S.S."/>
            <person name="Shirouzu T."/>
            <person name="Yoshinaga Y."/>
            <person name="Martin F.M."/>
            <person name="Grigoriev I.V."/>
            <person name="Hibbett D.S."/>
        </authorList>
    </citation>
    <scope>NUCLEOTIDE SEQUENCE [LARGE SCALE GENOMIC DNA]</scope>
    <source>
        <strain evidence="4 5">93-53</strain>
    </source>
</reference>
<dbReference type="AlphaFoldDB" id="A0A165DS19"/>
<dbReference type="InterPro" id="IPR018997">
    <property type="entry name" value="PUB_domain"/>
</dbReference>
<keyword evidence="1" id="KW-0175">Coiled coil</keyword>